<keyword evidence="6 13" id="KW-0808">Transferase</keyword>
<keyword evidence="8 13" id="KW-0274">FAD</keyword>
<evidence type="ECO:0000256" key="11">
    <source>
        <dbReference type="ARBA" id="ARBA00031306"/>
    </source>
</evidence>
<evidence type="ECO:0000256" key="8">
    <source>
        <dbReference type="ARBA" id="ARBA00022827"/>
    </source>
</evidence>
<dbReference type="InterPro" id="IPR019546">
    <property type="entry name" value="TAT_signal_bac_arc"/>
</dbReference>
<evidence type="ECO:0000256" key="6">
    <source>
        <dbReference type="ARBA" id="ARBA00022679"/>
    </source>
</evidence>
<feature type="chain" id="PRO_5039924627" description="FAD:protein FMN transferase" evidence="15">
    <location>
        <begin position="29"/>
        <end position="337"/>
    </location>
</feature>
<comment type="catalytic activity">
    <reaction evidence="12 13">
        <text>L-threonyl-[protein] + FAD = FMN-L-threonyl-[protein] + AMP + H(+)</text>
        <dbReference type="Rhea" id="RHEA:36847"/>
        <dbReference type="Rhea" id="RHEA-COMP:11060"/>
        <dbReference type="Rhea" id="RHEA-COMP:11061"/>
        <dbReference type="ChEBI" id="CHEBI:15378"/>
        <dbReference type="ChEBI" id="CHEBI:30013"/>
        <dbReference type="ChEBI" id="CHEBI:57692"/>
        <dbReference type="ChEBI" id="CHEBI:74257"/>
        <dbReference type="ChEBI" id="CHEBI:456215"/>
        <dbReference type="EC" id="2.7.1.180"/>
    </reaction>
</comment>
<comment type="subunit">
    <text evidence="2">Heterodimer of a large and a small subunit.</text>
</comment>
<dbReference type="Proteomes" id="UP000184694">
    <property type="component" value="Unassembled WGS sequence"/>
</dbReference>
<comment type="cofactor">
    <cofactor evidence="14">
        <name>Mg(2+)</name>
        <dbReference type="ChEBI" id="CHEBI:18420"/>
    </cofactor>
    <cofactor evidence="14">
        <name>Mn(2+)</name>
        <dbReference type="ChEBI" id="CHEBI:29035"/>
    </cofactor>
    <text evidence="14">Magnesium. Can also use manganese.</text>
</comment>
<accession>A0A1N6E9J1</accession>
<evidence type="ECO:0000256" key="5">
    <source>
        <dbReference type="ARBA" id="ARBA00022630"/>
    </source>
</evidence>
<evidence type="ECO:0000313" key="16">
    <source>
        <dbReference type="EMBL" id="SIN79666.1"/>
    </source>
</evidence>
<evidence type="ECO:0000256" key="10">
    <source>
        <dbReference type="ARBA" id="ARBA00023014"/>
    </source>
</evidence>
<keyword evidence="5 13" id="KW-0285">Flavoprotein</keyword>
<dbReference type="PANTHER" id="PTHR30040">
    <property type="entry name" value="THIAMINE BIOSYNTHESIS LIPOPROTEIN APBE"/>
    <property type="match status" value="1"/>
</dbReference>
<dbReference type="GO" id="GO:0042597">
    <property type="term" value="C:periplasmic space"/>
    <property type="evidence" value="ECO:0007669"/>
    <property type="project" value="UniProtKB-SubCell"/>
</dbReference>
<evidence type="ECO:0000256" key="9">
    <source>
        <dbReference type="ARBA" id="ARBA00022842"/>
    </source>
</evidence>
<evidence type="ECO:0000256" key="4">
    <source>
        <dbReference type="ARBA" id="ARBA00016337"/>
    </source>
</evidence>
<dbReference type="EMBL" id="FSRG01000003">
    <property type="protein sequence ID" value="SIN79666.1"/>
    <property type="molecule type" value="Genomic_DNA"/>
</dbReference>
<comment type="subcellular location">
    <subcellularLocation>
        <location evidence="1">Periplasm</location>
    </subcellularLocation>
</comment>
<feature type="binding site" evidence="14">
    <location>
        <position position="181"/>
    </location>
    <ligand>
        <name>Mg(2+)</name>
        <dbReference type="ChEBI" id="CHEBI:18420"/>
    </ligand>
</feature>
<dbReference type="SUPFAM" id="SSF143631">
    <property type="entry name" value="ApbE-like"/>
    <property type="match status" value="1"/>
</dbReference>
<dbReference type="InterPro" id="IPR006311">
    <property type="entry name" value="TAT_signal"/>
</dbReference>
<keyword evidence="10" id="KW-0411">Iron-sulfur</keyword>
<keyword evidence="7 13" id="KW-0479">Metal-binding</keyword>
<comment type="similarity">
    <text evidence="13">Belongs to the ApbE family.</text>
</comment>
<evidence type="ECO:0000256" key="2">
    <source>
        <dbReference type="ARBA" id="ARBA00011771"/>
    </source>
</evidence>
<dbReference type="GO" id="GO:0016740">
    <property type="term" value="F:transferase activity"/>
    <property type="evidence" value="ECO:0007669"/>
    <property type="project" value="UniProtKB-UniRule"/>
</dbReference>
<dbReference type="NCBIfam" id="TIGR01409">
    <property type="entry name" value="TAT_signal_seq"/>
    <property type="match status" value="1"/>
</dbReference>
<keyword evidence="17" id="KW-1185">Reference proteome</keyword>
<organism evidence="16 17">
    <name type="scientific">Halodesulfovibrio marinisediminis DSM 17456</name>
    <dbReference type="NCBI Taxonomy" id="1121457"/>
    <lineage>
        <taxon>Bacteria</taxon>
        <taxon>Pseudomonadati</taxon>
        <taxon>Thermodesulfobacteriota</taxon>
        <taxon>Desulfovibrionia</taxon>
        <taxon>Desulfovibrionales</taxon>
        <taxon>Desulfovibrionaceae</taxon>
        <taxon>Halodesulfovibrio</taxon>
    </lineage>
</organism>
<keyword evidence="10" id="KW-0408">Iron</keyword>
<dbReference type="RefSeq" id="WP_074215652.1">
    <property type="nucleotide sequence ID" value="NZ_FSRG01000003.1"/>
</dbReference>
<dbReference type="PROSITE" id="PS51318">
    <property type="entry name" value="TAT"/>
    <property type="match status" value="1"/>
</dbReference>
<evidence type="ECO:0000256" key="12">
    <source>
        <dbReference type="ARBA" id="ARBA00048540"/>
    </source>
</evidence>
<dbReference type="InterPro" id="IPR024932">
    <property type="entry name" value="ApbE"/>
</dbReference>
<dbReference type="PANTHER" id="PTHR30040:SF2">
    <property type="entry name" value="FAD:PROTEIN FMN TRANSFERASE"/>
    <property type="match status" value="1"/>
</dbReference>
<evidence type="ECO:0000256" key="13">
    <source>
        <dbReference type="PIRNR" id="PIRNR006268"/>
    </source>
</evidence>
<feature type="binding site" evidence="14">
    <location>
        <position position="293"/>
    </location>
    <ligand>
        <name>Mg(2+)</name>
        <dbReference type="ChEBI" id="CHEBI:18420"/>
    </ligand>
</feature>
<dbReference type="Pfam" id="PF02424">
    <property type="entry name" value="ApbE"/>
    <property type="match status" value="1"/>
</dbReference>
<evidence type="ECO:0000256" key="15">
    <source>
        <dbReference type="SAM" id="SignalP"/>
    </source>
</evidence>
<evidence type="ECO:0000313" key="17">
    <source>
        <dbReference type="Proteomes" id="UP000184694"/>
    </source>
</evidence>
<evidence type="ECO:0000256" key="7">
    <source>
        <dbReference type="ARBA" id="ARBA00022723"/>
    </source>
</evidence>
<evidence type="ECO:0000256" key="14">
    <source>
        <dbReference type="PIRSR" id="PIRSR006268-2"/>
    </source>
</evidence>
<evidence type="ECO:0000256" key="3">
    <source>
        <dbReference type="ARBA" id="ARBA00011955"/>
    </source>
</evidence>
<feature type="binding site" evidence="14">
    <location>
        <position position="297"/>
    </location>
    <ligand>
        <name>Mg(2+)</name>
        <dbReference type="ChEBI" id="CHEBI:18420"/>
    </ligand>
</feature>
<keyword evidence="15" id="KW-0732">Signal</keyword>
<gene>
    <name evidence="16" type="ORF">SAMN02745161_0811</name>
</gene>
<dbReference type="GO" id="GO:0046872">
    <property type="term" value="F:metal ion binding"/>
    <property type="evidence" value="ECO:0007669"/>
    <property type="project" value="UniProtKB-UniRule"/>
</dbReference>
<dbReference type="InterPro" id="IPR003374">
    <property type="entry name" value="ApbE-like_sf"/>
</dbReference>
<dbReference type="Gene3D" id="3.10.520.10">
    <property type="entry name" value="ApbE-like domains"/>
    <property type="match status" value="1"/>
</dbReference>
<sequence length="337" mass="36361">MVSRRRFLYALGAMGALGPMAPLSRVMAADDLSQLHKRAETQFRMGTFLSITAYHESKTVLDEAIGAAFNTAAKAEGLFTRYETQSPLGVLNSQGVLKDTPSNVTNLLKRSLVLTQKTNRGFNPAVAPVLHILAKNNVGSLTELPRSLQADLKRLSNPEHVVMKGRTVRLASTEASISLDGIAKGHVVDIVAEELEQQGVHNFLVNAGGDIRIGSSVTVNQEWNIGIQNASSPAENLYTIPLRHRAMATSGNYESLASKGYNHIVPMTSQKLSSNTPECTAVSVMAPTCTEADSLATALFAMGVERGTRFINRHPAYACLWQTSNGSITSTNWSYTG</sequence>
<dbReference type="STRING" id="1121457.SAMN02745161_0811"/>
<name>A0A1N6E9J1_9BACT</name>
<proteinExistence type="inferred from homology"/>
<keyword evidence="16" id="KW-0449">Lipoprotein</keyword>
<keyword evidence="9 13" id="KW-0460">Magnesium</keyword>
<evidence type="ECO:0000256" key="1">
    <source>
        <dbReference type="ARBA" id="ARBA00004418"/>
    </source>
</evidence>
<dbReference type="AlphaFoldDB" id="A0A1N6E9J1"/>
<feature type="signal peptide" evidence="15">
    <location>
        <begin position="1"/>
        <end position="28"/>
    </location>
</feature>
<reference evidence="17" key="1">
    <citation type="submission" date="2016-11" db="EMBL/GenBank/DDBJ databases">
        <authorList>
            <person name="Varghese N."/>
            <person name="Submissions S."/>
        </authorList>
    </citation>
    <scope>NUCLEOTIDE SEQUENCE [LARGE SCALE GENOMIC DNA]</scope>
    <source>
        <strain evidence="17">DSM 17456</strain>
    </source>
</reference>
<protein>
    <recommendedName>
        <fullName evidence="4 13">FAD:protein FMN transferase</fullName>
        <ecNumber evidence="3 13">2.7.1.180</ecNumber>
    </recommendedName>
    <alternativeName>
        <fullName evidence="11 13">Flavin transferase</fullName>
    </alternativeName>
</protein>
<dbReference type="GO" id="GO:0051536">
    <property type="term" value="F:iron-sulfur cluster binding"/>
    <property type="evidence" value="ECO:0007669"/>
    <property type="project" value="UniProtKB-KW"/>
</dbReference>
<dbReference type="PIRSF" id="PIRSF006268">
    <property type="entry name" value="ApbE"/>
    <property type="match status" value="1"/>
</dbReference>
<dbReference type="EC" id="2.7.1.180" evidence="3 13"/>